<reference evidence="1 2" key="1">
    <citation type="submission" date="2007-07" db="EMBL/GenBank/DDBJ databases">
        <title>Annotation of Clostridium perfringens B str. ATCC 3626.</title>
        <authorList>
            <person name="Paulsen I."/>
            <person name="Sebastian Y."/>
        </authorList>
    </citation>
    <scope>NUCLEOTIDE SEQUENCE [LARGE SCALE GENOMIC DNA]</scope>
    <source>
        <strain evidence="2">B str. ATCC 3626</strain>
    </source>
</reference>
<accession>A0AAV3BRH6</accession>
<sequence>MKILRGRILIDVMINQRVFFNILDQDQRPITKCIVKIENQKEKYEGETDLAGIVEFLVPLGIYVLTIEHPAFKKKIYRMVLRDGFSFTRIILQRNKLNYKREEKIPIIEHTDKEFINKDVLKDNIEKIYDVNKNQDIDEDLNSEEDSIDNFNEKEEIFKDYFYNLDLFQNPSIWGATGMFKEVNENSFNEIIKGAKTMLEEILNLASSFEAEDFKKDENNMPFTFDEIKEESKNIANNIIDKDYGSETYDVCDYEEELFDEDQR</sequence>
<dbReference type="SUPFAM" id="SSF49464">
    <property type="entry name" value="Carboxypeptidase regulatory domain-like"/>
    <property type="match status" value="1"/>
</dbReference>
<evidence type="ECO:0000313" key="2">
    <source>
        <dbReference type="Proteomes" id="UP000004342"/>
    </source>
</evidence>
<dbReference type="InterPro" id="IPR008969">
    <property type="entry name" value="CarboxyPept-like_regulatory"/>
</dbReference>
<organism evidence="1 2">
    <name type="scientific">Clostridium perfringens B str. ATCC 3626</name>
    <dbReference type="NCBI Taxonomy" id="451754"/>
    <lineage>
        <taxon>Bacteria</taxon>
        <taxon>Bacillati</taxon>
        <taxon>Bacillota</taxon>
        <taxon>Clostridia</taxon>
        <taxon>Eubacteriales</taxon>
        <taxon>Clostridiaceae</taxon>
        <taxon>Clostridium</taxon>
    </lineage>
</organism>
<dbReference type="EMBL" id="ABDV01000004">
    <property type="protein sequence ID" value="EDT24725.1"/>
    <property type="molecule type" value="Genomic_DNA"/>
</dbReference>
<evidence type="ECO:0000313" key="1">
    <source>
        <dbReference type="EMBL" id="EDT24725.1"/>
    </source>
</evidence>
<dbReference type="Proteomes" id="UP000004342">
    <property type="component" value="Unassembled WGS sequence"/>
</dbReference>
<proteinExistence type="predicted"/>
<comment type="caution">
    <text evidence="1">The sequence shown here is derived from an EMBL/GenBank/DDBJ whole genome shotgun (WGS) entry which is preliminary data.</text>
</comment>
<protein>
    <submittedName>
        <fullName evidence="1">Uncharacterized protein</fullName>
    </submittedName>
</protein>
<dbReference type="AlphaFoldDB" id="A0AAV3BRH6"/>
<gene>
    <name evidence="1" type="ORF">AC1_1926</name>
</gene>
<name>A0AAV3BRH6_CLOPF</name>